<evidence type="ECO:0000256" key="1">
    <source>
        <dbReference type="SAM" id="MobiDB-lite"/>
    </source>
</evidence>
<dbReference type="InterPro" id="IPR027328">
    <property type="entry name" value="MAPRE"/>
</dbReference>
<sequence>MAVTHFHVKDISKTELLNWFRKYLSPEIQSIEELATGADFCLGMEILFPGTIDIKKVKFVDACDYFRRMNFKQFRNALNTINLKKDIPIDDLIKGTFKHNFFFGLWFKAFFDANYNKHPYDICQLRAQYCKKKTIILKNVGDTPKSGTPNPEVDKDTPEPEAIIEAQLGNGEHDTKCNKYTTNTETKTDDKKDEPKIPVDSDEISSAVTANDNNYFKSITTALEQNNISLEHDNMQLKYSLDTVKKRNSLLSEAMKKIESACFPVANVLDTTDYLTPKLIQTLKVFYEEIVEILKDTNDKF</sequence>
<name>A0AA36BHZ7_OCTVU</name>
<evidence type="ECO:0000259" key="2">
    <source>
        <dbReference type="PROSITE" id="PS50021"/>
    </source>
</evidence>
<gene>
    <name evidence="3" type="ORF">OCTVUL_1B022876</name>
</gene>
<proteinExistence type="predicted"/>
<dbReference type="Gene3D" id="1.10.418.10">
    <property type="entry name" value="Calponin-like domain"/>
    <property type="match status" value="1"/>
</dbReference>
<dbReference type="InterPro" id="IPR001715">
    <property type="entry name" value="CH_dom"/>
</dbReference>
<evidence type="ECO:0000313" key="3">
    <source>
        <dbReference type="EMBL" id="CAI9734740.1"/>
    </source>
</evidence>
<dbReference type="PANTHER" id="PTHR10623">
    <property type="entry name" value="MICROTUBULE-ASSOCIATED PROTEIN RP/EB FAMILY MEMBER"/>
    <property type="match status" value="1"/>
</dbReference>
<dbReference type="EMBL" id="OX597829">
    <property type="protein sequence ID" value="CAI9734740.1"/>
    <property type="molecule type" value="Genomic_DNA"/>
</dbReference>
<evidence type="ECO:0000313" key="4">
    <source>
        <dbReference type="Proteomes" id="UP001162480"/>
    </source>
</evidence>
<feature type="region of interest" description="Disordered" evidence="1">
    <location>
        <begin position="172"/>
        <end position="199"/>
    </location>
</feature>
<dbReference type="InterPro" id="IPR036872">
    <property type="entry name" value="CH_dom_sf"/>
</dbReference>
<keyword evidence="4" id="KW-1185">Reference proteome</keyword>
<feature type="domain" description="Calponin-homology (CH)" evidence="2">
    <location>
        <begin position="10"/>
        <end position="112"/>
    </location>
</feature>
<accession>A0AA36BHZ7</accession>
<organism evidence="3 4">
    <name type="scientific">Octopus vulgaris</name>
    <name type="common">Common octopus</name>
    <dbReference type="NCBI Taxonomy" id="6645"/>
    <lineage>
        <taxon>Eukaryota</taxon>
        <taxon>Metazoa</taxon>
        <taxon>Spiralia</taxon>
        <taxon>Lophotrochozoa</taxon>
        <taxon>Mollusca</taxon>
        <taxon>Cephalopoda</taxon>
        <taxon>Coleoidea</taxon>
        <taxon>Octopodiformes</taxon>
        <taxon>Octopoda</taxon>
        <taxon>Incirrata</taxon>
        <taxon>Octopodidae</taxon>
        <taxon>Octopus</taxon>
    </lineage>
</organism>
<reference evidence="3" key="1">
    <citation type="submission" date="2023-08" db="EMBL/GenBank/DDBJ databases">
        <authorList>
            <person name="Alioto T."/>
            <person name="Alioto T."/>
            <person name="Gomez Garrido J."/>
        </authorList>
    </citation>
    <scope>NUCLEOTIDE SEQUENCE</scope>
</reference>
<dbReference type="PROSITE" id="PS50021">
    <property type="entry name" value="CH"/>
    <property type="match status" value="1"/>
</dbReference>
<dbReference type="SUPFAM" id="SSF47576">
    <property type="entry name" value="Calponin-homology domain, CH-domain"/>
    <property type="match status" value="1"/>
</dbReference>
<dbReference type="AlphaFoldDB" id="A0AA36BHZ7"/>
<feature type="compositionally biased region" description="Basic and acidic residues" evidence="1">
    <location>
        <begin position="186"/>
        <end position="199"/>
    </location>
</feature>
<dbReference type="GO" id="GO:0008017">
    <property type="term" value="F:microtubule binding"/>
    <property type="evidence" value="ECO:0007669"/>
    <property type="project" value="InterPro"/>
</dbReference>
<protein>
    <submittedName>
        <fullName evidence="3">Microtubule-associated protein RP/EB family member 1-like</fullName>
    </submittedName>
</protein>
<dbReference type="Proteomes" id="UP001162480">
    <property type="component" value="Chromosome 16"/>
</dbReference>